<evidence type="ECO:0000256" key="12">
    <source>
        <dbReference type="ARBA" id="ARBA00034013"/>
    </source>
</evidence>
<evidence type="ECO:0000256" key="6">
    <source>
        <dbReference type="ARBA" id="ARBA00022490"/>
    </source>
</evidence>
<comment type="caution">
    <text evidence="16">The sequence shown here is derived from an EMBL/GenBank/DDBJ whole genome shotgun (WGS) entry which is preliminary data.</text>
</comment>
<comment type="pathway">
    <text evidence="2 14">Glycan biosynthesis; trehalose biosynthesis.</text>
</comment>
<evidence type="ECO:0000256" key="14">
    <source>
        <dbReference type="PIRNR" id="PIRNR006337"/>
    </source>
</evidence>
<evidence type="ECO:0000256" key="2">
    <source>
        <dbReference type="ARBA" id="ARBA00005199"/>
    </source>
</evidence>
<evidence type="ECO:0000256" key="11">
    <source>
        <dbReference type="ARBA" id="ARBA00033284"/>
    </source>
</evidence>
<keyword evidence="17" id="KW-1185">Reference proteome</keyword>
<name>A0ABS5BJU0_9BACT</name>
<dbReference type="InterPro" id="IPR014756">
    <property type="entry name" value="Ig_E-set"/>
</dbReference>
<dbReference type="PIRSF" id="PIRSF006337">
    <property type="entry name" value="Trehalose_TreZ"/>
    <property type="match status" value="1"/>
</dbReference>
<evidence type="ECO:0000256" key="7">
    <source>
        <dbReference type="ARBA" id="ARBA00022801"/>
    </source>
</evidence>
<evidence type="ECO:0000256" key="9">
    <source>
        <dbReference type="ARBA" id="ARBA00023295"/>
    </source>
</evidence>
<dbReference type="InterPro" id="IPR022567">
    <property type="entry name" value="DUF3459"/>
</dbReference>
<dbReference type="PANTHER" id="PTHR43651:SF11">
    <property type="entry name" value="MALTO-OLIGOSYLTREHALOSE TREHALOHYDROLASE"/>
    <property type="match status" value="1"/>
</dbReference>
<dbReference type="CDD" id="cd11325">
    <property type="entry name" value="AmyAc_GTHase"/>
    <property type="match status" value="1"/>
</dbReference>
<evidence type="ECO:0000313" key="16">
    <source>
        <dbReference type="EMBL" id="MBP3953973.1"/>
    </source>
</evidence>
<dbReference type="InterPro" id="IPR044901">
    <property type="entry name" value="Trehalose_TreZ_E-set_sf"/>
</dbReference>
<dbReference type="InterPro" id="IPR006047">
    <property type="entry name" value="GH13_cat_dom"/>
</dbReference>
<dbReference type="InterPro" id="IPR017853">
    <property type="entry name" value="GH"/>
</dbReference>
<evidence type="ECO:0000313" key="17">
    <source>
        <dbReference type="Proteomes" id="UP000676565"/>
    </source>
</evidence>
<dbReference type="Pfam" id="PF11941">
    <property type="entry name" value="DUF3459"/>
    <property type="match status" value="1"/>
</dbReference>
<dbReference type="InterPro" id="IPR013783">
    <property type="entry name" value="Ig-like_fold"/>
</dbReference>
<comment type="catalytic activity">
    <reaction evidence="12 14">
        <text>hydrolysis of (1-&gt;4)-alpha-D-glucosidic linkage in 4-alpha-D-[(1-&gt;4)-alpha-D-glucanosyl]n trehalose to yield trehalose and (1-&gt;4)-alpha-D-glucan.</text>
        <dbReference type="EC" id="3.2.1.141"/>
    </reaction>
</comment>
<dbReference type="Pfam" id="PF00128">
    <property type="entry name" value="Alpha-amylase"/>
    <property type="match status" value="1"/>
</dbReference>
<keyword evidence="7 14" id="KW-0378">Hydrolase</keyword>
<evidence type="ECO:0000256" key="13">
    <source>
        <dbReference type="NCBIfam" id="TIGR02402"/>
    </source>
</evidence>
<keyword evidence="8" id="KW-0119">Carbohydrate metabolism</keyword>
<dbReference type="SUPFAM" id="SSF81296">
    <property type="entry name" value="E set domains"/>
    <property type="match status" value="1"/>
</dbReference>
<evidence type="ECO:0000259" key="15">
    <source>
        <dbReference type="SMART" id="SM00642"/>
    </source>
</evidence>
<keyword evidence="9 14" id="KW-0326">Glycosidase</keyword>
<dbReference type="Gene3D" id="2.60.40.10">
    <property type="entry name" value="Immunoglobulins"/>
    <property type="match status" value="1"/>
</dbReference>
<proteinExistence type="inferred from homology"/>
<dbReference type="SMART" id="SM00642">
    <property type="entry name" value="Aamy"/>
    <property type="match status" value="1"/>
</dbReference>
<feature type="domain" description="Glycosyl hydrolase family 13 catalytic" evidence="15">
    <location>
        <begin position="94"/>
        <end position="471"/>
    </location>
</feature>
<dbReference type="PANTHER" id="PTHR43651">
    <property type="entry name" value="1,4-ALPHA-GLUCAN-BRANCHING ENZYME"/>
    <property type="match status" value="1"/>
</dbReference>
<gene>
    <name evidence="16" type="primary">treZ</name>
    <name evidence="16" type="ORF">J8F10_01485</name>
</gene>
<dbReference type="InterPro" id="IPR012768">
    <property type="entry name" value="Trehalose_TreZ"/>
</dbReference>
<dbReference type="Proteomes" id="UP000676565">
    <property type="component" value="Unassembled WGS sequence"/>
</dbReference>
<evidence type="ECO:0000256" key="3">
    <source>
        <dbReference type="ARBA" id="ARBA00008061"/>
    </source>
</evidence>
<reference evidence="16 17" key="1">
    <citation type="submission" date="2021-04" db="EMBL/GenBank/DDBJ databases">
        <authorList>
            <person name="Ivanova A."/>
        </authorList>
    </citation>
    <scope>NUCLEOTIDE SEQUENCE [LARGE SCALE GENOMIC DNA]</scope>
    <source>
        <strain evidence="16 17">G18</strain>
    </source>
</reference>
<dbReference type="CDD" id="cd02853">
    <property type="entry name" value="E_set_MTHase_like_N"/>
    <property type="match status" value="1"/>
</dbReference>
<organism evidence="16 17">
    <name type="scientific">Gemmata palustris</name>
    <dbReference type="NCBI Taxonomy" id="2822762"/>
    <lineage>
        <taxon>Bacteria</taxon>
        <taxon>Pseudomonadati</taxon>
        <taxon>Planctomycetota</taxon>
        <taxon>Planctomycetia</taxon>
        <taxon>Gemmatales</taxon>
        <taxon>Gemmataceae</taxon>
        <taxon>Gemmata</taxon>
    </lineage>
</organism>
<evidence type="ECO:0000256" key="4">
    <source>
        <dbReference type="ARBA" id="ARBA00012268"/>
    </source>
</evidence>
<comment type="subcellular location">
    <subcellularLocation>
        <location evidence="1">Cytoplasm</location>
    </subcellularLocation>
</comment>
<keyword evidence="6" id="KW-0963">Cytoplasm</keyword>
<accession>A0ABS5BJU0</accession>
<evidence type="ECO:0000256" key="1">
    <source>
        <dbReference type="ARBA" id="ARBA00004496"/>
    </source>
</evidence>
<dbReference type="Gene3D" id="1.10.10.760">
    <property type="entry name" value="E-set domains of sugar-utilizing enzymes"/>
    <property type="match status" value="1"/>
</dbReference>
<dbReference type="NCBIfam" id="TIGR02402">
    <property type="entry name" value="trehalose_TreZ"/>
    <property type="match status" value="1"/>
</dbReference>
<dbReference type="Gene3D" id="3.20.20.80">
    <property type="entry name" value="Glycosidases"/>
    <property type="match status" value="1"/>
</dbReference>
<evidence type="ECO:0000256" key="5">
    <source>
        <dbReference type="ARBA" id="ARBA00015938"/>
    </source>
</evidence>
<evidence type="ECO:0000256" key="8">
    <source>
        <dbReference type="ARBA" id="ARBA00023277"/>
    </source>
</evidence>
<evidence type="ECO:0000256" key="10">
    <source>
        <dbReference type="ARBA" id="ARBA00032057"/>
    </source>
</evidence>
<dbReference type="EMBL" id="JAGKQQ010000001">
    <property type="protein sequence ID" value="MBP3953973.1"/>
    <property type="molecule type" value="Genomic_DNA"/>
</dbReference>
<comment type="similarity">
    <text evidence="3 14">Belongs to the glycosyl hydrolase 13 family.</text>
</comment>
<protein>
    <recommendedName>
        <fullName evidence="5 13">Malto-oligosyltrehalose trehalohydrolase</fullName>
        <shortName evidence="14">MTHase</shortName>
        <ecNumber evidence="4 13">3.2.1.141</ecNumber>
    </recommendedName>
    <alternativeName>
        <fullName evidence="11 14">4-alpha-D-((1-&gt;4)-alpha-D-glucano)trehalose trehalohydrolase</fullName>
    </alternativeName>
    <alternativeName>
        <fullName evidence="10 14">Maltooligosyl trehalose trehalohydrolase</fullName>
    </alternativeName>
</protein>
<dbReference type="SUPFAM" id="SSF51445">
    <property type="entry name" value="(Trans)glycosidases"/>
    <property type="match status" value="1"/>
</dbReference>
<dbReference type="RefSeq" id="WP_210651999.1">
    <property type="nucleotide sequence ID" value="NZ_JAGKQQ010000001.1"/>
</dbReference>
<sequence length="625" mass="69991">MSSIEYVRRYPVGAEVTREGTHFRVWAPIRSRVEVVLEGGPNLELSAEGGGYFSGFAPALGDGTRYRFRLDGGQSLYPDPAARFQPQGPHGPSQVVDPTRFGWDDVHWPGVPAEGQVLYEMHIGTYTPEGTFAAAAARLPELAQLGITAIEVMPVADFPGRFGWGYDGTCLFSPTRLYGTPDDFRRFVNAAHANGLGVILDVVYNHFGPDGNYIREFAPAFLSTIHKTEWGEPFNFDGADSGPVREFFIANAAYWIEEYHIDGLRLDATQAIFDDSPTHILTEIARRVREAARGRATFLMGENEPQDANLVRGCENGGCGLDAIWNDDLHHSARVALSGKNEGYFMDYRGTPQEFVSAAKWGFLYQGQQYRWHNRRRGRPAFDIPRHRFVAFLENHDQVANSGRGFRVNQMTSPARFRAMTAYLLLIPATPLLFQGQEYASTKPFLFFADHHPELAAAVFNGRRDSMRRFRSQAGVEGMSLVPDPADMKTFERSKLDRAERDSRPEWLALHHDLLALRKIDPAFRTKVMDGAILGPEAFVLRFFVPGDQDRLLVVNLGRDLRLDPAPEPLLAPPEAHSHWYPIWSSEDPKYGGHGTAPLDTDDNWWVPGEAAVVLAARSRDAENK</sequence>
<dbReference type="EC" id="3.2.1.141" evidence="4 13"/>